<sequence>MKAWWCPILLGLLIALCQFKEEPLRRFLLGSEQAIAERNLSEEVAQLQFRGLAANTAEIRWRVALNIRQQRQREVTFHPDVSTALEKEMQAWRRQWEKSTDRDQRLIGQGLTERLMENRVKEALLDQAWVEAQMAQSGLVTANELQAAYQATDSALKLPQMQRIEHLFLAQSGLRAKDRSVEMRKLHQRLLRGEDWAGLVQTHSEDARTQKKQGDLGWLGISRTPQAVIQAALSMQTGQVSSPIQSELGWHIIRLIQRKDERLPQLNEVRAELTAILQANKRQAALERITEKLPLKPASD</sequence>
<dbReference type="Proteomes" id="UP000534294">
    <property type="component" value="Unassembled WGS sequence"/>
</dbReference>
<keyword evidence="1" id="KW-0413">Isomerase</keyword>
<proteinExistence type="predicted"/>
<dbReference type="AlphaFoldDB" id="A0A7W7YR08"/>
<dbReference type="GO" id="GO:0003755">
    <property type="term" value="F:peptidyl-prolyl cis-trans isomerase activity"/>
    <property type="evidence" value="ECO:0007669"/>
    <property type="project" value="UniProtKB-KW"/>
</dbReference>
<dbReference type="Gene3D" id="3.10.50.40">
    <property type="match status" value="1"/>
</dbReference>
<evidence type="ECO:0000313" key="4">
    <source>
        <dbReference type="Proteomes" id="UP000534294"/>
    </source>
</evidence>
<comment type="caution">
    <text evidence="3">The sequence shown here is derived from an EMBL/GenBank/DDBJ whole genome shotgun (WGS) entry which is preliminary data.</text>
</comment>
<keyword evidence="1" id="KW-0697">Rotamase</keyword>
<keyword evidence="4" id="KW-1185">Reference proteome</keyword>
<evidence type="ECO:0000256" key="1">
    <source>
        <dbReference type="PROSITE-ProRule" id="PRU00278"/>
    </source>
</evidence>
<accession>A0A7W7YR08</accession>
<dbReference type="EMBL" id="JACHIF010000014">
    <property type="protein sequence ID" value="MBB5040515.1"/>
    <property type="molecule type" value="Genomic_DNA"/>
</dbReference>
<dbReference type="Pfam" id="PF00639">
    <property type="entry name" value="Rotamase"/>
    <property type="match status" value="1"/>
</dbReference>
<dbReference type="InterPro" id="IPR000297">
    <property type="entry name" value="PPIase_PpiC"/>
</dbReference>
<dbReference type="InterPro" id="IPR046357">
    <property type="entry name" value="PPIase_dom_sf"/>
</dbReference>
<name>A0A7W7YR08_9BACT</name>
<dbReference type="PROSITE" id="PS50198">
    <property type="entry name" value="PPIC_PPIASE_2"/>
    <property type="match status" value="1"/>
</dbReference>
<dbReference type="PANTHER" id="PTHR47245">
    <property type="entry name" value="PEPTIDYLPROLYL ISOMERASE"/>
    <property type="match status" value="1"/>
</dbReference>
<organism evidence="3 4">
    <name type="scientific">Prosthecobacter dejongeii</name>
    <dbReference type="NCBI Taxonomy" id="48465"/>
    <lineage>
        <taxon>Bacteria</taxon>
        <taxon>Pseudomonadati</taxon>
        <taxon>Verrucomicrobiota</taxon>
        <taxon>Verrucomicrobiia</taxon>
        <taxon>Verrucomicrobiales</taxon>
        <taxon>Verrucomicrobiaceae</taxon>
        <taxon>Prosthecobacter</taxon>
    </lineage>
</organism>
<dbReference type="PANTHER" id="PTHR47245:SF2">
    <property type="entry name" value="PEPTIDYL-PROLYL CIS-TRANS ISOMERASE HP_0175-RELATED"/>
    <property type="match status" value="1"/>
</dbReference>
<evidence type="ECO:0000259" key="2">
    <source>
        <dbReference type="PROSITE" id="PS50198"/>
    </source>
</evidence>
<dbReference type="InterPro" id="IPR050245">
    <property type="entry name" value="PrsA_foldase"/>
</dbReference>
<gene>
    <name evidence="3" type="ORF">HNQ64_004801</name>
</gene>
<protein>
    <recommendedName>
        <fullName evidence="2">PpiC domain-containing protein</fullName>
    </recommendedName>
</protein>
<reference evidence="3 4" key="1">
    <citation type="submission" date="2020-08" db="EMBL/GenBank/DDBJ databases">
        <title>Genomic Encyclopedia of Type Strains, Phase IV (KMG-IV): sequencing the most valuable type-strain genomes for metagenomic binning, comparative biology and taxonomic classification.</title>
        <authorList>
            <person name="Goeker M."/>
        </authorList>
    </citation>
    <scope>NUCLEOTIDE SEQUENCE [LARGE SCALE GENOMIC DNA]</scope>
    <source>
        <strain evidence="3 4">DSM 12251</strain>
    </source>
</reference>
<dbReference type="SUPFAM" id="SSF54534">
    <property type="entry name" value="FKBP-like"/>
    <property type="match status" value="1"/>
</dbReference>
<evidence type="ECO:0000313" key="3">
    <source>
        <dbReference type="EMBL" id="MBB5040515.1"/>
    </source>
</evidence>
<feature type="domain" description="PpiC" evidence="2">
    <location>
        <begin position="159"/>
        <end position="257"/>
    </location>
</feature>